<protein>
    <submittedName>
        <fullName evidence="1">Uncharacterized protein</fullName>
    </submittedName>
</protein>
<dbReference type="AlphaFoldDB" id="A0AAD9U6V7"/>
<accession>A0AAD9U6V7</accession>
<organism evidence="1 2">
    <name type="scientific">Dipteronia dyeriana</name>
    <dbReference type="NCBI Taxonomy" id="168575"/>
    <lineage>
        <taxon>Eukaryota</taxon>
        <taxon>Viridiplantae</taxon>
        <taxon>Streptophyta</taxon>
        <taxon>Embryophyta</taxon>
        <taxon>Tracheophyta</taxon>
        <taxon>Spermatophyta</taxon>
        <taxon>Magnoliopsida</taxon>
        <taxon>eudicotyledons</taxon>
        <taxon>Gunneridae</taxon>
        <taxon>Pentapetalae</taxon>
        <taxon>rosids</taxon>
        <taxon>malvids</taxon>
        <taxon>Sapindales</taxon>
        <taxon>Sapindaceae</taxon>
        <taxon>Hippocastanoideae</taxon>
        <taxon>Acereae</taxon>
        <taxon>Dipteronia</taxon>
    </lineage>
</organism>
<reference evidence="1" key="1">
    <citation type="journal article" date="2023" name="Plant J.">
        <title>Genome sequences and population genomics provide insights into the demographic history, inbreeding, and mutation load of two 'living fossil' tree species of Dipteronia.</title>
        <authorList>
            <person name="Feng Y."/>
            <person name="Comes H.P."/>
            <person name="Chen J."/>
            <person name="Zhu S."/>
            <person name="Lu R."/>
            <person name="Zhang X."/>
            <person name="Li P."/>
            <person name="Qiu J."/>
            <person name="Olsen K.M."/>
            <person name="Qiu Y."/>
        </authorList>
    </citation>
    <scope>NUCLEOTIDE SEQUENCE</scope>
    <source>
        <strain evidence="1">KIB01</strain>
    </source>
</reference>
<evidence type="ECO:0000313" key="1">
    <source>
        <dbReference type="EMBL" id="KAK2648651.1"/>
    </source>
</evidence>
<evidence type="ECO:0000313" key="2">
    <source>
        <dbReference type="Proteomes" id="UP001280121"/>
    </source>
</evidence>
<dbReference type="Proteomes" id="UP001280121">
    <property type="component" value="Unassembled WGS sequence"/>
</dbReference>
<keyword evidence="2" id="KW-1185">Reference proteome</keyword>
<proteinExistence type="predicted"/>
<dbReference type="EMBL" id="JANJYI010000005">
    <property type="protein sequence ID" value="KAK2648651.1"/>
    <property type="molecule type" value="Genomic_DNA"/>
</dbReference>
<comment type="caution">
    <text evidence="1">The sequence shown here is derived from an EMBL/GenBank/DDBJ whole genome shotgun (WGS) entry which is preliminary data.</text>
</comment>
<name>A0AAD9U6V7_9ROSI</name>
<gene>
    <name evidence="1" type="ORF">Ddye_016140</name>
</gene>
<sequence length="98" mass="11252">MTVTSASDHVFAPNALVDADQLAAYKAFKRNDTGELRDVDLLEPVDVTWFHRLQQNYTELFDTEMACHAIEMVTVLHVALVMVSRYQKIERVEVRQAK</sequence>